<protein>
    <submittedName>
        <fullName evidence="8">RNA polymerase sigma-70 factor (ECF subfamily)</fullName>
    </submittedName>
</protein>
<feature type="domain" description="RNA polymerase sigma factor 70 region 4 type 2" evidence="7">
    <location>
        <begin position="130"/>
        <end position="182"/>
    </location>
</feature>
<keyword evidence="2" id="KW-0805">Transcription regulation</keyword>
<dbReference type="AlphaFoldDB" id="A0A7Y9Y0B6"/>
<dbReference type="GO" id="GO:0016987">
    <property type="term" value="F:sigma factor activity"/>
    <property type="evidence" value="ECO:0007669"/>
    <property type="project" value="UniProtKB-KW"/>
</dbReference>
<dbReference type="Proteomes" id="UP000522081">
    <property type="component" value="Unassembled WGS sequence"/>
</dbReference>
<accession>A0A7Y9Y0B6</accession>
<evidence type="ECO:0000256" key="3">
    <source>
        <dbReference type="ARBA" id="ARBA00023082"/>
    </source>
</evidence>
<dbReference type="InterPro" id="IPR013324">
    <property type="entry name" value="RNA_pol_sigma_r3/r4-like"/>
</dbReference>
<dbReference type="GO" id="GO:0003677">
    <property type="term" value="F:DNA binding"/>
    <property type="evidence" value="ECO:0007669"/>
    <property type="project" value="UniProtKB-KW"/>
</dbReference>
<reference evidence="8 9" key="1">
    <citation type="submission" date="2020-07" db="EMBL/GenBank/DDBJ databases">
        <title>Genomic Encyclopedia of Type Strains, Phase IV (KMG-IV): sequencing the most valuable type-strain genomes for metagenomic binning, comparative biology and taxonomic classification.</title>
        <authorList>
            <person name="Goeker M."/>
        </authorList>
    </citation>
    <scope>NUCLEOTIDE SEQUENCE [LARGE SCALE GENOMIC DNA]</scope>
    <source>
        <strain evidence="8 9">DSM 29043</strain>
    </source>
</reference>
<dbReference type="RefSeq" id="WP_229735669.1">
    <property type="nucleotide sequence ID" value="NZ_BMGF01000007.1"/>
</dbReference>
<dbReference type="NCBIfam" id="TIGR02937">
    <property type="entry name" value="sigma70-ECF"/>
    <property type="match status" value="1"/>
</dbReference>
<comment type="caution">
    <text evidence="8">The sequence shown here is derived from an EMBL/GenBank/DDBJ whole genome shotgun (WGS) entry which is preliminary data.</text>
</comment>
<dbReference type="SUPFAM" id="SSF88946">
    <property type="entry name" value="Sigma2 domain of RNA polymerase sigma factors"/>
    <property type="match status" value="1"/>
</dbReference>
<dbReference type="PANTHER" id="PTHR43133">
    <property type="entry name" value="RNA POLYMERASE ECF-TYPE SIGMA FACTO"/>
    <property type="match status" value="1"/>
</dbReference>
<dbReference type="SUPFAM" id="SSF88659">
    <property type="entry name" value="Sigma3 and sigma4 domains of RNA polymerase sigma factors"/>
    <property type="match status" value="1"/>
</dbReference>
<evidence type="ECO:0000313" key="8">
    <source>
        <dbReference type="EMBL" id="NYH96623.1"/>
    </source>
</evidence>
<keyword evidence="5" id="KW-0804">Transcription</keyword>
<keyword evidence="9" id="KW-1185">Reference proteome</keyword>
<dbReference type="Pfam" id="PF04542">
    <property type="entry name" value="Sigma70_r2"/>
    <property type="match status" value="1"/>
</dbReference>
<dbReference type="EMBL" id="JACBZF010000006">
    <property type="protein sequence ID" value="NYH96623.1"/>
    <property type="molecule type" value="Genomic_DNA"/>
</dbReference>
<dbReference type="Gene3D" id="1.10.1740.10">
    <property type="match status" value="1"/>
</dbReference>
<dbReference type="InterPro" id="IPR013249">
    <property type="entry name" value="RNA_pol_sigma70_r4_t2"/>
</dbReference>
<gene>
    <name evidence="8" type="ORF">FHS75_002974</name>
</gene>
<dbReference type="InterPro" id="IPR014284">
    <property type="entry name" value="RNA_pol_sigma-70_dom"/>
</dbReference>
<feature type="domain" description="RNA polymerase sigma-70 region 2" evidence="6">
    <location>
        <begin position="34"/>
        <end position="93"/>
    </location>
</feature>
<keyword evidence="3" id="KW-0731">Sigma factor</keyword>
<dbReference type="GO" id="GO:0006352">
    <property type="term" value="P:DNA-templated transcription initiation"/>
    <property type="evidence" value="ECO:0007669"/>
    <property type="project" value="InterPro"/>
</dbReference>
<dbReference type="InterPro" id="IPR039425">
    <property type="entry name" value="RNA_pol_sigma-70-like"/>
</dbReference>
<name>A0A7Y9Y0B6_9SPHN</name>
<dbReference type="Pfam" id="PF08281">
    <property type="entry name" value="Sigma70_r4_2"/>
    <property type="match status" value="1"/>
</dbReference>
<evidence type="ECO:0000259" key="6">
    <source>
        <dbReference type="Pfam" id="PF04542"/>
    </source>
</evidence>
<dbReference type="InterPro" id="IPR013325">
    <property type="entry name" value="RNA_pol_sigma_r2"/>
</dbReference>
<dbReference type="Gene3D" id="1.10.10.10">
    <property type="entry name" value="Winged helix-like DNA-binding domain superfamily/Winged helix DNA-binding domain"/>
    <property type="match status" value="1"/>
</dbReference>
<sequence>MESSMDDDPATSAAAGDDALRPMDEVVRRALVDSHQDILKFLNRRLHSSHEAEEVLQRFMLKAIERAGDLREAKSVKGWLSRVLATTIADFQRTVIRRRSKEIGVDPHELAESSHAHTQPEVDLDQTVCNCLYRLLPTLKPVYAEVIWRADLLEEPRDEIAKSLDTTVNNVTVRLHRARRALKTRLLQMCRTCIEHGFLDCECAHAESSLRANVEGSSAD</sequence>
<organism evidence="8 9">
    <name type="scientific">Novosphingobium marinum</name>
    <dbReference type="NCBI Taxonomy" id="1514948"/>
    <lineage>
        <taxon>Bacteria</taxon>
        <taxon>Pseudomonadati</taxon>
        <taxon>Pseudomonadota</taxon>
        <taxon>Alphaproteobacteria</taxon>
        <taxon>Sphingomonadales</taxon>
        <taxon>Sphingomonadaceae</taxon>
        <taxon>Novosphingobium</taxon>
    </lineage>
</organism>
<evidence type="ECO:0000259" key="7">
    <source>
        <dbReference type="Pfam" id="PF08281"/>
    </source>
</evidence>
<dbReference type="InterPro" id="IPR007627">
    <property type="entry name" value="RNA_pol_sigma70_r2"/>
</dbReference>
<evidence type="ECO:0000256" key="4">
    <source>
        <dbReference type="ARBA" id="ARBA00023125"/>
    </source>
</evidence>
<evidence type="ECO:0000256" key="5">
    <source>
        <dbReference type="ARBA" id="ARBA00023163"/>
    </source>
</evidence>
<dbReference type="PANTHER" id="PTHR43133:SF8">
    <property type="entry name" value="RNA POLYMERASE SIGMA FACTOR HI_1459-RELATED"/>
    <property type="match status" value="1"/>
</dbReference>
<evidence type="ECO:0000256" key="1">
    <source>
        <dbReference type="ARBA" id="ARBA00010641"/>
    </source>
</evidence>
<evidence type="ECO:0000256" key="2">
    <source>
        <dbReference type="ARBA" id="ARBA00023015"/>
    </source>
</evidence>
<evidence type="ECO:0000313" key="9">
    <source>
        <dbReference type="Proteomes" id="UP000522081"/>
    </source>
</evidence>
<comment type="similarity">
    <text evidence="1">Belongs to the sigma-70 factor family. ECF subfamily.</text>
</comment>
<dbReference type="InterPro" id="IPR036388">
    <property type="entry name" value="WH-like_DNA-bd_sf"/>
</dbReference>
<proteinExistence type="inferred from homology"/>
<keyword evidence="4" id="KW-0238">DNA-binding</keyword>